<dbReference type="Proteomes" id="UP000199076">
    <property type="component" value="Unassembled WGS sequence"/>
</dbReference>
<name>A0A1G7SE98_9EURY</name>
<dbReference type="STRING" id="660518.SAMN05216218_11830"/>
<protein>
    <recommendedName>
        <fullName evidence="5">DUF1102 domain-containing protein</fullName>
    </recommendedName>
</protein>
<accession>A0A1G7SE98</accession>
<evidence type="ECO:0008006" key="5">
    <source>
        <dbReference type="Google" id="ProtNLM"/>
    </source>
</evidence>
<feature type="compositionally biased region" description="Gly residues" evidence="1">
    <location>
        <begin position="167"/>
        <end position="178"/>
    </location>
</feature>
<feature type="compositionally biased region" description="Gly residues" evidence="1">
    <location>
        <begin position="222"/>
        <end position="236"/>
    </location>
</feature>
<organism evidence="3 4">
    <name type="scientific">Halorientalis regularis</name>
    <dbReference type="NCBI Taxonomy" id="660518"/>
    <lineage>
        <taxon>Archaea</taxon>
        <taxon>Methanobacteriati</taxon>
        <taxon>Methanobacteriota</taxon>
        <taxon>Stenosarchaea group</taxon>
        <taxon>Halobacteria</taxon>
        <taxon>Halobacteriales</taxon>
        <taxon>Haloarculaceae</taxon>
        <taxon>Halorientalis</taxon>
    </lineage>
</organism>
<evidence type="ECO:0000313" key="4">
    <source>
        <dbReference type="Proteomes" id="UP000199076"/>
    </source>
</evidence>
<dbReference type="EMBL" id="FNBK01000018">
    <property type="protein sequence ID" value="SDG21224.1"/>
    <property type="molecule type" value="Genomic_DNA"/>
</dbReference>
<sequence>MRRKLLALAALALAGTLLFSSAAAPGGDQIHEDVTLAPSDGPNGAYAVMEDGELTLRFGPLNPNVEGEGVNAGSVTPFHDVFTITYTGDQRARVWLTTDVEDIRFYRDDDPDDGLGSRETAVVLEPDETVSVGVLIDATDGSVEADADQFTVHAEVHDGTPMATDEAGGGGGDGGFDFSGGDDDGDGTETETPGPSPTDTPDGDESGTPDGAESGTPATGTEEGGIGQPGPGGGPGTPTATATVDNGGAAADDPGAAADPGSTPAGSDGPPWWWFLVLLGIVSGLLIVAGRLYAAE</sequence>
<feature type="compositionally biased region" description="Low complexity" evidence="1">
    <location>
        <begin position="190"/>
        <end position="200"/>
    </location>
</feature>
<evidence type="ECO:0000256" key="2">
    <source>
        <dbReference type="SAM" id="Phobius"/>
    </source>
</evidence>
<reference evidence="4" key="1">
    <citation type="submission" date="2016-10" db="EMBL/GenBank/DDBJ databases">
        <authorList>
            <person name="Varghese N."/>
            <person name="Submissions S."/>
        </authorList>
    </citation>
    <scope>NUCLEOTIDE SEQUENCE [LARGE SCALE GENOMIC DNA]</scope>
    <source>
        <strain evidence="4">IBRC-M 10760</strain>
    </source>
</reference>
<keyword evidence="4" id="KW-1185">Reference proteome</keyword>
<keyword evidence="2" id="KW-0812">Transmembrane</keyword>
<dbReference type="InterPro" id="IPR009482">
    <property type="entry name" value="DUF1102"/>
</dbReference>
<dbReference type="RefSeq" id="WP_092694938.1">
    <property type="nucleotide sequence ID" value="NZ_FNBK01000018.1"/>
</dbReference>
<dbReference type="AlphaFoldDB" id="A0A1G7SE98"/>
<keyword evidence="2" id="KW-0472">Membrane</keyword>
<feature type="transmembrane region" description="Helical" evidence="2">
    <location>
        <begin position="272"/>
        <end position="294"/>
    </location>
</feature>
<dbReference type="OrthoDB" id="242111at2157"/>
<dbReference type="Pfam" id="PF06510">
    <property type="entry name" value="DUF1102"/>
    <property type="match status" value="1"/>
</dbReference>
<proteinExistence type="predicted"/>
<keyword evidence="2" id="KW-1133">Transmembrane helix</keyword>
<feature type="compositionally biased region" description="Low complexity" evidence="1">
    <location>
        <begin position="237"/>
        <end position="266"/>
    </location>
</feature>
<evidence type="ECO:0000256" key="1">
    <source>
        <dbReference type="SAM" id="MobiDB-lite"/>
    </source>
</evidence>
<feature type="compositionally biased region" description="Acidic residues" evidence="1">
    <location>
        <begin position="180"/>
        <end position="189"/>
    </location>
</feature>
<gene>
    <name evidence="3" type="ORF">SAMN05216218_11830</name>
</gene>
<feature type="region of interest" description="Disordered" evidence="1">
    <location>
        <begin position="154"/>
        <end position="266"/>
    </location>
</feature>
<evidence type="ECO:0000313" key="3">
    <source>
        <dbReference type="EMBL" id="SDG21224.1"/>
    </source>
</evidence>